<name>A0A197JR50_9FUNG</name>
<feature type="region of interest" description="Disordered" evidence="1">
    <location>
        <begin position="248"/>
        <end position="287"/>
    </location>
</feature>
<dbReference type="EMBL" id="KV442063">
    <property type="protein sequence ID" value="OAQ26804.1"/>
    <property type="molecule type" value="Genomic_DNA"/>
</dbReference>
<dbReference type="AlphaFoldDB" id="A0A197JR50"/>
<feature type="compositionally biased region" description="Low complexity" evidence="1">
    <location>
        <begin position="254"/>
        <end position="281"/>
    </location>
</feature>
<dbReference type="NCBIfam" id="NF041646">
    <property type="entry name" value="VC0807_fam"/>
    <property type="match status" value="1"/>
</dbReference>
<protein>
    <submittedName>
        <fullName evidence="3">Uncharacterized protein</fullName>
    </submittedName>
</protein>
<reference evidence="3 4" key="1">
    <citation type="submission" date="2016-05" db="EMBL/GenBank/DDBJ databases">
        <title>Genome sequencing reveals origins of a unique bacterial endosymbiosis in the earliest lineages of terrestrial Fungi.</title>
        <authorList>
            <consortium name="DOE Joint Genome Institute"/>
            <person name="Uehling J."/>
            <person name="Gryganskyi A."/>
            <person name="Hameed K."/>
            <person name="Tschaplinski T."/>
            <person name="Misztal P."/>
            <person name="Wu S."/>
            <person name="Desiro A."/>
            <person name="Vande Pol N."/>
            <person name="Du Z.-Y."/>
            <person name="Zienkiewicz A."/>
            <person name="Zienkiewicz K."/>
            <person name="Morin E."/>
            <person name="Tisserant E."/>
            <person name="Splivallo R."/>
            <person name="Hainaut M."/>
            <person name="Henrissat B."/>
            <person name="Ohm R."/>
            <person name="Kuo A."/>
            <person name="Yan J."/>
            <person name="Lipzen A."/>
            <person name="Nolan M."/>
            <person name="Labutti K."/>
            <person name="Barry K."/>
            <person name="Goldstein A."/>
            <person name="Labbe J."/>
            <person name="Schadt C."/>
            <person name="Tuskan G."/>
            <person name="Grigoriev I."/>
            <person name="Martin F."/>
            <person name="Vilgalys R."/>
            <person name="Bonito G."/>
        </authorList>
    </citation>
    <scope>NUCLEOTIDE SEQUENCE [LARGE SCALE GENOMIC DNA]</scope>
    <source>
        <strain evidence="3 4">AG-77</strain>
    </source>
</reference>
<evidence type="ECO:0000256" key="1">
    <source>
        <dbReference type="SAM" id="MobiDB-lite"/>
    </source>
</evidence>
<organism evidence="3 4">
    <name type="scientific">Linnemannia elongata AG-77</name>
    <dbReference type="NCBI Taxonomy" id="1314771"/>
    <lineage>
        <taxon>Eukaryota</taxon>
        <taxon>Fungi</taxon>
        <taxon>Fungi incertae sedis</taxon>
        <taxon>Mucoromycota</taxon>
        <taxon>Mortierellomycotina</taxon>
        <taxon>Mortierellomycetes</taxon>
        <taxon>Mortierellales</taxon>
        <taxon>Mortierellaceae</taxon>
        <taxon>Linnemannia</taxon>
    </lineage>
</organism>
<feature type="transmembrane region" description="Helical" evidence="2">
    <location>
        <begin position="40"/>
        <end position="61"/>
    </location>
</feature>
<feature type="transmembrane region" description="Helical" evidence="2">
    <location>
        <begin position="97"/>
        <end position="114"/>
    </location>
</feature>
<keyword evidence="2" id="KW-0472">Membrane</keyword>
<evidence type="ECO:0000313" key="3">
    <source>
        <dbReference type="EMBL" id="OAQ26804.1"/>
    </source>
</evidence>
<keyword evidence="2" id="KW-0812">Transmembrane</keyword>
<feature type="transmembrane region" description="Helical" evidence="2">
    <location>
        <begin position="198"/>
        <end position="219"/>
    </location>
</feature>
<evidence type="ECO:0000313" key="4">
    <source>
        <dbReference type="Proteomes" id="UP000078512"/>
    </source>
</evidence>
<feature type="transmembrane region" description="Helical" evidence="2">
    <location>
        <begin position="68"/>
        <end position="85"/>
    </location>
</feature>
<keyword evidence="2" id="KW-1133">Transmembrane helix</keyword>
<dbReference type="Proteomes" id="UP000078512">
    <property type="component" value="Unassembled WGS sequence"/>
</dbReference>
<keyword evidence="4" id="KW-1185">Reference proteome</keyword>
<evidence type="ECO:0000256" key="2">
    <source>
        <dbReference type="SAM" id="Phobius"/>
    </source>
</evidence>
<proteinExistence type="predicted"/>
<sequence length="287" mass="32880">MDVNNKALQRKQWKVLAISMFFDVVLPIILYYTLKSHMSAIAALLISSAPPAINCVTKFVIYRKVDPIGLLIIFGFVLSAILSVIDGNPRLLLLRDSLVTCASGLIFLASLIPIKIGKFQVKPLTYGVSAQMMTAAPSIQYFVEGNLVEQSLSEFCWQWSHRYRRGMRTMTAVWGIALLLEFTLRLIFYFSSMTLDHLVMWGNIVLVCTLGTAGLFTIASSHFVRKWTTEDVALAKAQLERNHEYWEAAHPRQRQQQQQEEQQQPQQQQPQQQQQQQQHQQYAEDFL</sequence>
<accession>A0A197JR50</accession>
<dbReference type="OrthoDB" id="9996464at2759"/>
<feature type="transmembrane region" description="Helical" evidence="2">
    <location>
        <begin position="15"/>
        <end position="34"/>
    </location>
</feature>
<gene>
    <name evidence="3" type="ORF">K457DRAFT_78748</name>
</gene>
<feature type="transmembrane region" description="Helical" evidence="2">
    <location>
        <begin position="172"/>
        <end position="192"/>
    </location>
</feature>